<name>A0A9N9ZZQ6_BEMTA</name>
<feature type="compositionally biased region" description="Polar residues" evidence="2">
    <location>
        <begin position="1"/>
        <end position="12"/>
    </location>
</feature>
<protein>
    <submittedName>
        <fullName evidence="3">Uncharacterized protein</fullName>
    </submittedName>
</protein>
<gene>
    <name evidence="3" type="ORF">BEMITA_LOCUS249</name>
</gene>
<evidence type="ECO:0000313" key="4">
    <source>
        <dbReference type="Proteomes" id="UP001152759"/>
    </source>
</evidence>
<feature type="compositionally biased region" description="Basic and acidic residues" evidence="2">
    <location>
        <begin position="28"/>
        <end position="40"/>
    </location>
</feature>
<keyword evidence="1" id="KW-0175">Coiled coil</keyword>
<dbReference type="AlphaFoldDB" id="A0A9N9ZZQ6"/>
<evidence type="ECO:0000256" key="2">
    <source>
        <dbReference type="SAM" id="MobiDB-lite"/>
    </source>
</evidence>
<dbReference type="Proteomes" id="UP001152759">
    <property type="component" value="Chromosome 1"/>
</dbReference>
<dbReference type="EMBL" id="OU963862">
    <property type="protein sequence ID" value="CAH0380484.1"/>
    <property type="molecule type" value="Genomic_DNA"/>
</dbReference>
<organism evidence="3 4">
    <name type="scientific">Bemisia tabaci</name>
    <name type="common">Sweetpotato whitefly</name>
    <name type="synonym">Aleurodes tabaci</name>
    <dbReference type="NCBI Taxonomy" id="7038"/>
    <lineage>
        <taxon>Eukaryota</taxon>
        <taxon>Metazoa</taxon>
        <taxon>Ecdysozoa</taxon>
        <taxon>Arthropoda</taxon>
        <taxon>Hexapoda</taxon>
        <taxon>Insecta</taxon>
        <taxon>Pterygota</taxon>
        <taxon>Neoptera</taxon>
        <taxon>Paraneoptera</taxon>
        <taxon>Hemiptera</taxon>
        <taxon>Sternorrhyncha</taxon>
        <taxon>Aleyrodoidea</taxon>
        <taxon>Aleyrodidae</taxon>
        <taxon>Aleyrodinae</taxon>
        <taxon>Bemisia</taxon>
    </lineage>
</organism>
<feature type="region of interest" description="Disordered" evidence="2">
    <location>
        <begin position="1"/>
        <end position="40"/>
    </location>
</feature>
<evidence type="ECO:0000256" key="1">
    <source>
        <dbReference type="SAM" id="Coils"/>
    </source>
</evidence>
<sequence length="251" mass="28297">MATPTGGTSATNPFEVVTPQATPTNKRPRPEELLNDKSKKMAHEEDLKDIFTKLGPTLEVLEQEIRSLLHAEKLKQISEDELTSNLRRMLVHTESATRKGTRLEEAITSCAYLNEENEELRHILRVKEEEIKELKRRIDNSELPCRDLLRVLEEGVADEMWGKLVRQPWPGEGFKATKVITREDYEGTGIMVIVISDDDTDGTDQVKALNIPKGAKSAIENDELTSDSYAKIISTEMTHVNGKAKRLDTTT</sequence>
<accession>A0A9N9ZZQ6</accession>
<feature type="coiled-coil region" evidence="1">
    <location>
        <begin position="110"/>
        <end position="137"/>
    </location>
</feature>
<keyword evidence="4" id="KW-1185">Reference proteome</keyword>
<evidence type="ECO:0000313" key="3">
    <source>
        <dbReference type="EMBL" id="CAH0380484.1"/>
    </source>
</evidence>
<proteinExistence type="predicted"/>
<reference evidence="3" key="1">
    <citation type="submission" date="2021-12" db="EMBL/GenBank/DDBJ databases">
        <authorList>
            <person name="King R."/>
        </authorList>
    </citation>
    <scope>NUCLEOTIDE SEQUENCE</scope>
</reference>